<keyword evidence="3" id="KW-1185">Reference proteome</keyword>
<proteinExistence type="predicted"/>
<dbReference type="EMBL" id="JBHTCJ010000021">
    <property type="protein sequence ID" value="MFC7344916.1"/>
    <property type="molecule type" value="Genomic_DNA"/>
</dbReference>
<reference evidence="3" key="1">
    <citation type="journal article" date="2019" name="Int. J. Syst. Evol. Microbiol.">
        <title>The Global Catalogue of Microorganisms (GCM) 10K type strain sequencing project: providing services to taxonomists for standard genome sequencing and annotation.</title>
        <authorList>
            <consortium name="The Broad Institute Genomics Platform"/>
            <consortium name="The Broad Institute Genome Sequencing Center for Infectious Disease"/>
            <person name="Wu L."/>
            <person name="Ma J."/>
        </authorList>
    </citation>
    <scope>NUCLEOTIDE SEQUENCE [LARGE SCALE GENOMIC DNA]</scope>
    <source>
        <strain evidence="3">WLHS5</strain>
    </source>
</reference>
<feature type="region of interest" description="Disordered" evidence="1">
    <location>
        <begin position="1"/>
        <end position="30"/>
    </location>
</feature>
<evidence type="ECO:0000256" key="1">
    <source>
        <dbReference type="SAM" id="MobiDB-lite"/>
    </source>
</evidence>
<feature type="compositionally biased region" description="Pro residues" evidence="1">
    <location>
        <begin position="10"/>
        <end position="29"/>
    </location>
</feature>
<feature type="region of interest" description="Disordered" evidence="1">
    <location>
        <begin position="114"/>
        <end position="153"/>
    </location>
</feature>
<accession>A0ABW2LWA2</accession>
<gene>
    <name evidence="2" type="ORF">ACFQRI_26190</name>
</gene>
<organism evidence="2 3">
    <name type="scientific">Saccharopolyspora griseoalba</name>
    <dbReference type="NCBI Taxonomy" id="1431848"/>
    <lineage>
        <taxon>Bacteria</taxon>
        <taxon>Bacillati</taxon>
        <taxon>Actinomycetota</taxon>
        <taxon>Actinomycetes</taxon>
        <taxon>Pseudonocardiales</taxon>
        <taxon>Pseudonocardiaceae</taxon>
        <taxon>Saccharopolyspora</taxon>
    </lineage>
</organism>
<dbReference type="RefSeq" id="WP_380673174.1">
    <property type="nucleotide sequence ID" value="NZ_JBHTCJ010000021.1"/>
</dbReference>
<name>A0ABW2LWA2_9PSEU</name>
<evidence type="ECO:0000313" key="2">
    <source>
        <dbReference type="EMBL" id="MFC7344916.1"/>
    </source>
</evidence>
<dbReference type="Proteomes" id="UP001596504">
    <property type="component" value="Unassembled WGS sequence"/>
</dbReference>
<evidence type="ECO:0000313" key="3">
    <source>
        <dbReference type="Proteomes" id="UP001596504"/>
    </source>
</evidence>
<comment type="caution">
    <text evidence="2">The sequence shown here is derived from an EMBL/GenBank/DDBJ whole genome shotgun (WGS) entry which is preliminary data.</text>
</comment>
<sequence length="153" mass="16822">MTAPQHPWNRPTPDPVPTVAAPPPGPQHPDPLAALLEFDTAGFDVTANYLVIPAGLTHAMPPAWRQQLATLLAELRAAHRHRRWPSYRVTAVNHVPLNELSLGQLDEAGIIADPTEDGGLRYSPRHQPDRTLDPTTRVHVTCPDPLQPPPRSH</sequence>
<protein>
    <submittedName>
        <fullName evidence="2">Uncharacterized protein</fullName>
    </submittedName>
</protein>